<dbReference type="Pfam" id="PF01918">
    <property type="entry name" value="Alba"/>
    <property type="match status" value="1"/>
</dbReference>
<dbReference type="AlphaFoldDB" id="A0A510E2A5"/>
<comment type="subcellular location">
    <subcellularLocation>
        <location evidence="6">Cytoplasm</location>
    </subcellularLocation>
    <subcellularLocation>
        <location evidence="6">Chromosome</location>
    </subcellularLocation>
</comment>
<evidence type="ECO:0000259" key="7">
    <source>
        <dbReference type="Pfam" id="PF01918"/>
    </source>
</evidence>
<dbReference type="HAMAP" id="MF_01122">
    <property type="entry name" value="AlbA"/>
    <property type="match status" value="1"/>
</dbReference>
<keyword evidence="10" id="KW-1185">Reference proteome</keyword>
<dbReference type="GeneID" id="41717496"/>
<feature type="domain" description="DNA/RNA-binding protein Alba-like" evidence="7">
    <location>
        <begin position="6"/>
        <end position="68"/>
    </location>
</feature>
<dbReference type="GO" id="GO:0005737">
    <property type="term" value="C:cytoplasm"/>
    <property type="evidence" value="ECO:0007669"/>
    <property type="project" value="UniProtKB-SubCell"/>
</dbReference>
<dbReference type="Proteomes" id="UP000322983">
    <property type="component" value="Chromosome"/>
</dbReference>
<comment type="similarity">
    <text evidence="1 6">Belongs to the histone-like Alba family.</text>
</comment>
<reference evidence="11" key="1">
    <citation type="submission" date="2018-09" db="EMBL/GenBank/DDBJ databases">
        <title>Complete Genome Sequencing of Sulfolobus sp. JCM 16834.</title>
        <authorList>
            <person name="Kato S."/>
            <person name="Itoh T."/>
            <person name="Ohkuma M."/>
        </authorList>
    </citation>
    <scope>NUCLEOTIDE SEQUENCE [LARGE SCALE GENOMIC DNA]</scope>
    <source>
        <strain evidence="11">IC-007</strain>
    </source>
</reference>
<dbReference type="PIRSF" id="PIRSF028732">
    <property type="entry name" value="Alba"/>
    <property type="match status" value="1"/>
</dbReference>
<organism evidence="9 11">
    <name type="scientific">Sulfuracidifex tepidarius</name>
    <dbReference type="NCBI Taxonomy" id="1294262"/>
    <lineage>
        <taxon>Archaea</taxon>
        <taxon>Thermoproteota</taxon>
        <taxon>Thermoprotei</taxon>
        <taxon>Sulfolobales</taxon>
        <taxon>Sulfolobaceae</taxon>
        <taxon>Sulfuracidifex</taxon>
    </lineage>
</organism>
<sequence>MDKKPNEVLVSMKNVEDYALEVITLLNQGAQEVDIKGVGRDIGKAVDVFNMIKDKLGNGVELGSVSIGSESRDKKRLSFILLRVKKVY</sequence>
<keyword evidence="3 6" id="KW-0963">Cytoplasm</keyword>
<evidence type="ECO:0000256" key="2">
    <source>
        <dbReference type="ARBA" id="ARBA00022454"/>
    </source>
</evidence>
<dbReference type="InterPro" id="IPR013795">
    <property type="entry name" value="DNA/RNA-bd_Alba"/>
</dbReference>
<dbReference type="EMBL" id="AP018930">
    <property type="protein sequence ID" value="BBG26634.1"/>
    <property type="molecule type" value="Genomic_DNA"/>
</dbReference>
<dbReference type="OrthoDB" id="10360at2157"/>
<dbReference type="Proteomes" id="UP000325030">
    <property type="component" value="Chromosome"/>
</dbReference>
<keyword evidence="5 6" id="KW-0238">DNA-binding</keyword>
<protein>
    <recommendedName>
        <fullName evidence="6">DNA/RNA-binding protein Alba</fullName>
    </recommendedName>
</protein>
<accession>A0A510DUM8</accession>
<dbReference type="GO" id="GO:0003723">
    <property type="term" value="F:RNA binding"/>
    <property type="evidence" value="ECO:0007669"/>
    <property type="project" value="InterPro"/>
</dbReference>
<dbReference type="EMBL" id="AP018929">
    <property type="protein sequence ID" value="BBG23879.1"/>
    <property type="molecule type" value="Genomic_DNA"/>
</dbReference>
<evidence type="ECO:0000256" key="6">
    <source>
        <dbReference type="HAMAP-Rule" id="MF_01122"/>
    </source>
</evidence>
<dbReference type="InterPro" id="IPR002775">
    <property type="entry name" value="DNA/RNA-bd_Alba-like"/>
</dbReference>
<dbReference type="STRING" id="1294262.GCA_001316085_01128"/>
<name>A0A510E2A5_9CREN</name>
<evidence type="ECO:0000313" key="8">
    <source>
        <dbReference type="EMBL" id="BBG23879.1"/>
    </source>
</evidence>
<evidence type="ECO:0000256" key="3">
    <source>
        <dbReference type="ARBA" id="ARBA00022490"/>
    </source>
</evidence>
<evidence type="ECO:0000313" key="9">
    <source>
        <dbReference type="EMBL" id="BBG26634.1"/>
    </source>
</evidence>
<keyword evidence="2 6" id="KW-0158">Chromosome</keyword>
<dbReference type="KEGG" id="step:IC006_1175"/>
<dbReference type="SUPFAM" id="SSF82704">
    <property type="entry name" value="AlbA-like"/>
    <property type="match status" value="1"/>
</dbReference>
<evidence type="ECO:0000256" key="5">
    <source>
        <dbReference type="ARBA" id="ARBA00023125"/>
    </source>
</evidence>
<dbReference type="GO" id="GO:0005694">
    <property type="term" value="C:chromosome"/>
    <property type="evidence" value="ECO:0007669"/>
    <property type="project" value="UniProtKB-SubCell"/>
</dbReference>
<dbReference type="Gene3D" id="3.30.110.20">
    <property type="entry name" value="Alba-like domain"/>
    <property type="match status" value="1"/>
</dbReference>
<evidence type="ECO:0000256" key="4">
    <source>
        <dbReference type="ARBA" id="ARBA00023067"/>
    </source>
</evidence>
<reference evidence="9 10" key="2">
    <citation type="journal article" date="2020" name="Int. J. Syst. Evol. Microbiol.">
        <title>Sulfuracidifex tepidarius gen. nov., sp. nov. and transfer of Sulfolobus metallicus Huber and Stetter 1992 to the genus Sulfuracidifex as Sulfuracidifex metallicus comb. nov.</title>
        <authorList>
            <person name="Itoh T."/>
            <person name="Miura T."/>
            <person name="Sakai H.D."/>
            <person name="Kato S."/>
            <person name="Ohkuma M."/>
            <person name="Takashina T."/>
        </authorList>
    </citation>
    <scope>NUCLEOTIDE SEQUENCE</scope>
    <source>
        <strain evidence="8 10">IC-006</strain>
        <strain evidence="9">IC-007</strain>
    </source>
</reference>
<evidence type="ECO:0000313" key="10">
    <source>
        <dbReference type="Proteomes" id="UP000322983"/>
    </source>
</evidence>
<dbReference type="GO" id="GO:0003690">
    <property type="term" value="F:double-stranded DNA binding"/>
    <property type="evidence" value="ECO:0007669"/>
    <property type="project" value="UniProtKB-UniRule"/>
</dbReference>
<evidence type="ECO:0000313" key="11">
    <source>
        <dbReference type="Proteomes" id="UP000325030"/>
    </source>
</evidence>
<accession>A0A510E2A5</accession>
<proteinExistence type="inferred from homology"/>
<dbReference type="InterPro" id="IPR036882">
    <property type="entry name" value="Alba-like_dom_sf"/>
</dbReference>
<keyword evidence="4 6" id="KW-0226">DNA condensation</keyword>
<evidence type="ECO:0000256" key="1">
    <source>
        <dbReference type="ARBA" id="ARBA00008018"/>
    </source>
</evidence>
<gene>
    <name evidence="6" type="primary">albA</name>
    <name evidence="8" type="ORF">IC006_1175</name>
    <name evidence="9" type="ORF">IC007_1150</name>
</gene>
<dbReference type="GO" id="GO:0030261">
    <property type="term" value="P:chromosome condensation"/>
    <property type="evidence" value="ECO:0007669"/>
    <property type="project" value="UniProtKB-KW"/>
</dbReference>
<comment type="function">
    <text evidence="6">Binds double-stranded DNA tightly but without sequence specificity. Involved in DNA compaction.</text>
</comment>
<comment type="caution">
    <text evidence="6">Lacks conserved residue(s) required for the propagation of feature annotation.</text>
</comment>
<dbReference type="RefSeq" id="WP_054845558.1">
    <property type="nucleotide sequence ID" value="NZ_AP018929.1"/>
</dbReference>